<reference evidence="1" key="1">
    <citation type="journal article" date="2015" name="Nature">
        <title>Complex archaea that bridge the gap between prokaryotes and eukaryotes.</title>
        <authorList>
            <person name="Spang A."/>
            <person name="Saw J.H."/>
            <person name="Jorgensen S.L."/>
            <person name="Zaremba-Niedzwiedzka K."/>
            <person name="Martijn J."/>
            <person name="Lind A.E."/>
            <person name="van Eijk R."/>
            <person name="Schleper C."/>
            <person name="Guy L."/>
            <person name="Ettema T.J."/>
        </authorList>
    </citation>
    <scope>NUCLEOTIDE SEQUENCE</scope>
</reference>
<dbReference type="AlphaFoldDB" id="A0A0F9W9D7"/>
<name>A0A0F9W9D7_9ZZZZ</name>
<protein>
    <submittedName>
        <fullName evidence="1">Uncharacterized protein</fullName>
    </submittedName>
</protein>
<dbReference type="EMBL" id="LAZR01000321">
    <property type="protein sequence ID" value="KKN74708.1"/>
    <property type="molecule type" value="Genomic_DNA"/>
</dbReference>
<proteinExistence type="predicted"/>
<gene>
    <name evidence="1" type="ORF">LCGC14_0387500</name>
</gene>
<comment type="caution">
    <text evidence="1">The sequence shown here is derived from an EMBL/GenBank/DDBJ whole genome shotgun (WGS) entry which is preliminary data.</text>
</comment>
<evidence type="ECO:0000313" key="1">
    <source>
        <dbReference type="EMBL" id="KKN74708.1"/>
    </source>
</evidence>
<organism evidence="1">
    <name type="scientific">marine sediment metagenome</name>
    <dbReference type="NCBI Taxonomy" id="412755"/>
    <lineage>
        <taxon>unclassified sequences</taxon>
        <taxon>metagenomes</taxon>
        <taxon>ecological metagenomes</taxon>
    </lineage>
</organism>
<sequence length="93" mass="10954">MLTGEAKKDYQRAYMKEYMRNRRNVKTSLRPQFRPNQAELRKLLVVKPKEEPIPLYNPTIHKPGDRVMVKPNYGKKLVEIVIPELDDDGNPFT</sequence>
<accession>A0A0F9W9D7</accession>